<accession>A0A0F9FB70</accession>
<gene>
    <name evidence="1" type="ORF">LCGC14_2264260</name>
</gene>
<name>A0A0F9FB70_9ZZZZ</name>
<reference evidence="1" key="1">
    <citation type="journal article" date="2015" name="Nature">
        <title>Complex archaea that bridge the gap between prokaryotes and eukaryotes.</title>
        <authorList>
            <person name="Spang A."/>
            <person name="Saw J.H."/>
            <person name="Jorgensen S.L."/>
            <person name="Zaremba-Niedzwiedzka K."/>
            <person name="Martijn J."/>
            <person name="Lind A.E."/>
            <person name="van Eijk R."/>
            <person name="Schleper C."/>
            <person name="Guy L."/>
            <person name="Ettema T.J."/>
        </authorList>
    </citation>
    <scope>NUCLEOTIDE SEQUENCE</scope>
</reference>
<dbReference type="AlphaFoldDB" id="A0A0F9FB70"/>
<feature type="non-terminal residue" evidence="1">
    <location>
        <position position="1"/>
    </location>
</feature>
<proteinExistence type="predicted"/>
<sequence>IKVYFSGETSPEWEIRHARSVTISGGSVVLVFDSWLFIDPDLWEAYPTSDGVGAIDVSTVTNFVTTVDVYREYTDTTATSAVFYWERGIPAAVESGLFCTSCGGTGCTVCSYITQDGCLNARDPKRGILVPMPGAYDEDDEVWDRNNWVECREPDIVKFWYRCGEIDQRFIKGQSCDPLSNFWAQLITWLSAARLDRNLCGCTNVMNLVEDLRTDLTLHTRDVSYFAPQDVLESPFGTRKGEVMAWRRIKRLVRSRRFGVAVI</sequence>
<organism evidence="1">
    <name type="scientific">marine sediment metagenome</name>
    <dbReference type="NCBI Taxonomy" id="412755"/>
    <lineage>
        <taxon>unclassified sequences</taxon>
        <taxon>metagenomes</taxon>
        <taxon>ecological metagenomes</taxon>
    </lineage>
</organism>
<protein>
    <submittedName>
        <fullName evidence="1">Uncharacterized protein</fullName>
    </submittedName>
</protein>
<evidence type="ECO:0000313" key="1">
    <source>
        <dbReference type="EMBL" id="KKL54555.1"/>
    </source>
</evidence>
<dbReference type="EMBL" id="LAZR01031159">
    <property type="protein sequence ID" value="KKL54555.1"/>
    <property type="molecule type" value="Genomic_DNA"/>
</dbReference>
<comment type="caution">
    <text evidence="1">The sequence shown here is derived from an EMBL/GenBank/DDBJ whole genome shotgun (WGS) entry which is preliminary data.</text>
</comment>